<dbReference type="GO" id="GO:0140359">
    <property type="term" value="F:ABC-type transporter activity"/>
    <property type="evidence" value="ECO:0007669"/>
    <property type="project" value="InterPro"/>
</dbReference>
<feature type="transmembrane region" description="Helical" evidence="10">
    <location>
        <begin position="196"/>
        <end position="214"/>
    </location>
</feature>
<proteinExistence type="inferred from homology"/>
<evidence type="ECO:0000256" key="10">
    <source>
        <dbReference type="SAM" id="Phobius"/>
    </source>
</evidence>
<comment type="similarity">
    <text evidence="2">Belongs to the ABC-2 integral membrane protein family.</text>
</comment>
<feature type="transmembrane region" description="Helical" evidence="10">
    <location>
        <begin position="251"/>
        <end position="270"/>
    </location>
</feature>
<dbReference type="GO" id="GO:0043190">
    <property type="term" value="C:ATP-binding cassette (ABC) transporter complex"/>
    <property type="evidence" value="ECO:0007669"/>
    <property type="project" value="InterPro"/>
</dbReference>
<gene>
    <name evidence="12" type="ordered locus">AZC_0040</name>
</gene>
<keyword evidence="8" id="KW-0625">Polysaccharide transport</keyword>
<dbReference type="GO" id="GO:0015920">
    <property type="term" value="P:lipopolysaccharide transport"/>
    <property type="evidence" value="ECO:0007669"/>
    <property type="project" value="TreeGrafter"/>
</dbReference>
<reference evidence="12 13" key="4">
    <citation type="journal article" date="2009" name="Appl. Environ. Microbiol.">
        <title>Comparative genome-wide transcriptional profiling of Azorhizobium caulinodans ORS571 grown under free-living and symbiotic conditions.</title>
        <authorList>
            <person name="Tsukada S."/>
            <person name="Aono T."/>
            <person name="Akiba N."/>
            <person name="Lee KB."/>
            <person name="Liu CT."/>
            <person name="Toyazaki H."/>
            <person name="Oyaizu H."/>
        </authorList>
    </citation>
    <scope>NUCLEOTIDE SEQUENCE [LARGE SCALE GENOMIC DNA]</scope>
    <source>
        <strain evidence="13">ATCC 43989 / DSM 5975 / JCM 20966 / LMG 6465 / NBRC 14845 / NCIMB 13405 / ORS 571</strain>
    </source>
</reference>
<evidence type="ECO:0000259" key="11">
    <source>
        <dbReference type="Pfam" id="PF01061"/>
    </source>
</evidence>
<dbReference type="eggNOG" id="COG1682">
    <property type="taxonomic scope" value="Bacteria"/>
</dbReference>
<keyword evidence="3" id="KW-0813">Transport</keyword>
<dbReference type="HOGENOM" id="CLU_060703_5_1_5"/>
<dbReference type="PRINTS" id="PR00164">
    <property type="entry name" value="ABC2TRNSPORT"/>
</dbReference>
<keyword evidence="7 10" id="KW-1133">Transmembrane helix</keyword>
<comment type="subcellular location">
    <subcellularLocation>
        <location evidence="1">Cell membrane</location>
        <topology evidence="1">Multi-pass membrane protein</topology>
    </subcellularLocation>
</comment>
<reference evidence="12 13" key="6">
    <citation type="journal article" date="2011" name="Appl. Environ. Microbiol.">
        <title>Involvement of the azorhizobial chromosome partition gene (parA) in the onset of bacteroid differentiation during Sesbania rostrata stem nodule development.</title>
        <authorList>
            <person name="Liu CT."/>
            <person name="Lee KB."/>
            <person name="Wang YS."/>
            <person name="Peng MH."/>
            <person name="Lee KT."/>
            <person name="Suzuki S."/>
            <person name="Suzuki T."/>
            <person name="Oyaizu H."/>
        </authorList>
    </citation>
    <scope>NUCLEOTIDE SEQUENCE [LARGE SCALE GENOMIC DNA]</scope>
    <source>
        <strain evidence="13">ATCC 43989 / DSM 5975 / JCM 20966 / LMG 6465 / NBRC 14845 / NCIMB 13405 / ORS 571</strain>
    </source>
</reference>
<evidence type="ECO:0000313" key="12">
    <source>
        <dbReference type="EMBL" id="BAF86038.1"/>
    </source>
</evidence>
<reference evidence="12 13" key="5">
    <citation type="journal article" date="2010" name="Appl. Environ. Microbiol.">
        <title>phrR-like gene praR of Azorhizobium caulinodans ORS571 is essential for symbiosis with Sesbania rostrata and is involved in expression of reb genes.</title>
        <authorList>
            <person name="Akiba N."/>
            <person name="Aono T."/>
            <person name="Toyazaki H."/>
            <person name="Sato S."/>
            <person name="Oyaizu H."/>
        </authorList>
    </citation>
    <scope>NUCLEOTIDE SEQUENCE [LARGE SCALE GENOMIC DNA]</scope>
    <source>
        <strain evidence="13">ATCC 43989 / DSM 5975 / JCM 20966 / LMG 6465 / NBRC 14845 / NCIMB 13405 / ORS 571</strain>
    </source>
</reference>
<reference evidence="13" key="2">
    <citation type="submission" date="2007-04" db="EMBL/GenBank/DDBJ databases">
        <title>Complete genome sequence of the nitrogen-fixing bacterium Azorhizobium caulinodans ORS571.</title>
        <authorList>
            <person name="Lee K.B."/>
            <person name="Backer P.D."/>
            <person name="Aono T."/>
            <person name="Liu C.T."/>
            <person name="Suzuki S."/>
            <person name="Suzuki T."/>
            <person name="Kaneko T."/>
            <person name="Yamada M."/>
            <person name="Tabata S."/>
            <person name="Kupfer D.M."/>
            <person name="Najar F.Z."/>
            <person name="Wiley G.B."/>
            <person name="Roe B."/>
            <person name="Binnewies T."/>
            <person name="Ussery D."/>
            <person name="Vereecke D."/>
            <person name="Gevers D."/>
            <person name="Holsters M."/>
            <person name="Oyaizu H."/>
        </authorList>
    </citation>
    <scope>NUCLEOTIDE SEQUENCE [LARGE SCALE GENOMIC DNA]</scope>
    <source>
        <strain evidence="13">ATCC 43989 / DSM 5975 / JCM 20966 / LMG 6465 / NBRC 14845 / NCIMB 13405 / ORS 571</strain>
    </source>
</reference>
<evidence type="ECO:0000256" key="9">
    <source>
        <dbReference type="ARBA" id="ARBA00023136"/>
    </source>
</evidence>
<keyword evidence="9 10" id="KW-0472">Membrane</keyword>
<dbReference type="KEGG" id="azc:AZC_0040"/>
<feature type="transmembrane region" description="Helical" evidence="10">
    <location>
        <begin position="163"/>
        <end position="184"/>
    </location>
</feature>
<accession>A8IG52</accession>
<keyword evidence="6 10" id="KW-0812">Transmembrane</keyword>
<dbReference type="PANTHER" id="PTHR30413">
    <property type="entry name" value="INNER MEMBRANE TRANSPORT PERMEASE"/>
    <property type="match status" value="1"/>
</dbReference>
<evidence type="ECO:0000256" key="8">
    <source>
        <dbReference type="ARBA" id="ARBA00023047"/>
    </source>
</evidence>
<evidence type="ECO:0000256" key="6">
    <source>
        <dbReference type="ARBA" id="ARBA00022692"/>
    </source>
</evidence>
<organism evidence="12 13">
    <name type="scientific">Azorhizobium caulinodans (strain ATCC 43989 / DSM 5975 / JCM 20966 / LMG 6465 / NBRC 14845 / NCIMB 13405 / ORS 571)</name>
    <dbReference type="NCBI Taxonomy" id="438753"/>
    <lineage>
        <taxon>Bacteria</taxon>
        <taxon>Pseudomonadati</taxon>
        <taxon>Pseudomonadota</taxon>
        <taxon>Alphaproteobacteria</taxon>
        <taxon>Hyphomicrobiales</taxon>
        <taxon>Xanthobacteraceae</taxon>
        <taxon>Azorhizobium</taxon>
    </lineage>
</organism>
<evidence type="ECO:0000256" key="5">
    <source>
        <dbReference type="ARBA" id="ARBA00022597"/>
    </source>
</evidence>
<dbReference type="AlphaFoldDB" id="A8IG52"/>
<evidence type="ECO:0000256" key="3">
    <source>
        <dbReference type="ARBA" id="ARBA00022448"/>
    </source>
</evidence>
<keyword evidence="13" id="KW-1185">Reference proteome</keyword>
<evidence type="ECO:0000256" key="1">
    <source>
        <dbReference type="ARBA" id="ARBA00004651"/>
    </source>
</evidence>
<dbReference type="PANTHER" id="PTHR30413:SF10">
    <property type="entry name" value="CAPSULE POLYSACCHARIDE EXPORT INNER-MEMBRANE PROTEIN CTRC"/>
    <property type="match status" value="1"/>
</dbReference>
<dbReference type="InterPro" id="IPR013525">
    <property type="entry name" value="ABC2_TM"/>
</dbReference>
<name>A8IG52_AZOC5</name>
<feature type="transmembrane region" description="Helical" evidence="10">
    <location>
        <begin position="124"/>
        <end position="151"/>
    </location>
</feature>
<reference evidence="12 13" key="1">
    <citation type="journal article" date="2007" name="Appl. Environ. Microbiol.">
        <title>Rhizobial factors required for stem nodule maturation and maintenance in Sesbania rostrata-Azorhizobium caulinodans ORS571 symbiosis.</title>
        <authorList>
            <person name="Suzuki S."/>
            <person name="Aono T."/>
            <person name="Lee KB."/>
            <person name="Suzuki T."/>
            <person name="Liu CT."/>
            <person name="Miwa H."/>
            <person name="Wakao S."/>
            <person name="Iki T."/>
            <person name="Oyaizu H."/>
        </authorList>
    </citation>
    <scope>NUCLEOTIDE SEQUENCE [LARGE SCALE GENOMIC DNA]</scope>
    <source>
        <strain evidence="13">ATCC 43989 / DSM 5975 / JCM 20966 / LMG 6465 / NBRC 14845 / NCIMB 13405 / ORS 571</strain>
    </source>
</reference>
<reference evidence="12 13" key="3">
    <citation type="journal article" date="2008" name="BMC Genomics">
        <title>The genome of the versatile nitrogen fixer Azorhizobium caulinodans ORS571.</title>
        <authorList>
            <person name="Lee KB."/>
            <person name="Backer P.D."/>
            <person name="Aono T."/>
            <person name="Liu CT."/>
            <person name="Suzuki S."/>
            <person name="Suzuki T."/>
            <person name="Kaneko T."/>
            <person name="Yamada M."/>
            <person name="Tabata S."/>
            <person name="Kupfer D.M."/>
            <person name="Najar F.Z."/>
            <person name="Wiley G.B."/>
            <person name="Roe B."/>
            <person name="Binnewies T.T."/>
            <person name="Ussery D.W."/>
            <person name="D'Haeze W."/>
            <person name="Herder J.D."/>
            <person name="Gevers D."/>
            <person name="Vereecke D."/>
            <person name="Holsters M."/>
            <person name="Oyaizu H."/>
        </authorList>
    </citation>
    <scope>NUCLEOTIDE SEQUENCE [LARGE SCALE GENOMIC DNA]</scope>
    <source>
        <strain evidence="13">ATCC 43989 / DSM 5975 / JCM 20966 / LMG 6465 / NBRC 14845 / NCIMB 13405 / ORS 571</strain>
    </source>
</reference>
<dbReference type="Proteomes" id="UP000000270">
    <property type="component" value="Chromosome"/>
</dbReference>
<feature type="transmembrane region" description="Helical" evidence="10">
    <location>
        <begin position="84"/>
        <end position="103"/>
    </location>
</feature>
<sequence>MTLVERLRAFAEVPQPETGTRRPFGAAFLVQTRVVMALMLRGALSRYGHENLGFFWLMGEPLLMTCGVMAMWSMAGMDHGHGVGLVPFVLTGYTMLTLWRHIVGHMAHAMGHGAGLMFHRNVRMLDNLCGNVILESLGGLSAFFIAYIPLYMADLVPPIHDPLLLLGGWAMITWLGLGFGMIIAALSEFSEAVSRFIPPVMYVSIPATGAFYMLEWMPEKAQAVLVWSPLVHPFEMFRGGLFGDMVGAKFSFGYMSLVCTILTAVGLAMVRAAEKHVHVQ</sequence>
<feature type="domain" description="ABC-2 type transporter transmembrane" evidence="11">
    <location>
        <begin position="35"/>
        <end position="242"/>
    </location>
</feature>
<dbReference type="GO" id="GO:0015774">
    <property type="term" value="P:polysaccharide transport"/>
    <property type="evidence" value="ECO:0007669"/>
    <property type="project" value="UniProtKB-KW"/>
</dbReference>
<evidence type="ECO:0000256" key="7">
    <source>
        <dbReference type="ARBA" id="ARBA00022989"/>
    </source>
</evidence>
<evidence type="ECO:0000256" key="2">
    <source>
        <dbReference type="ARBA" id="ARBA00007783"/>
    </source>
</evidence>
<dbReference type="RefSeq" id="WP_012168571.1">
    <property type="nucleotide sequence ID" value="NC_009937.1"/>
</dbReference>
<protein>
    <submittedName>
        <fullName evidence="12">Putative capsule polysaccharide export inner-membrane protein</fullName>
    </submittedName>
</protein>
<dbReference type="InterPro" id="IPR000412">
    <property type="entry name" value="ABC_2_transport"/>
</dbReference>
<feature type="transmembrane region" description="Helical" evidence="10">
    <location>
        <begin position="52"/>
        <end position="72"/>
    </location>
</feature>
<dbReference type="Pfam" id="PF01061">
    <property type="entry name" value="ABC2_membrane"/>
    <property type="match status" value="1"/>
</dbReference>
<evidence type="ECO:0000256" key="4">
    <source>
        <dbReference type="ARBA" id="ARBA00022475"/>
    </source>
</evidence>
<keyword evidence="5" id="KW-0762">Sugar transport</keyword>
<dbReference type="STRING" id="438753.AZC_0040"/>
<dbReference type="EMBL" id="AP009384">
    <property type="protein sequence ID" value="BAF86038.1"/>
    <property type="molecule type" value="Genomic_DNA"/>
</dbReference>
<evidence type="ECO:0000313" key="13">
    <source>
        <dbReference type="Proteomes" id="UP000000270"/>
    </source>
</evidence>
<keyword evidence="4" id="KW-1003">Cell membrane</keyword>